<feature type="transmembrane region" description="Helical" evidence="1">
    <location>
        <begin position="126"/>
        <end position="147"/>
    </location>
</feature>
<feature type="transmembrane region" description="Helical" evidence="1">
    <location>
        <begin position="199"/>
        <end position="217"/>
    </location>
</feature>
<keyword evidence="3" id="KW-1185">Reference proteome</keyword>
<dbReference type="PANTHER" id="PTHR34821:SF2">
    <property type="entry name" value="INNER MEMBRANE PROTEIN YDCZ"/>
    <property type="match status" value="1"/>
</dbReference>
<keyword evidence="1" id="KW-0472">Membrane</keyword>
<keyword evidence="1" id="KW-0812">Transmembrane</keyword>
<feature type="transmembrane region" description="Helical" evidence="1">
    <location>
        <begin position="6"/>
        <end position="24"/>
    </location>
</feature>
<evidence type="ECO:0000256" key="1">
    <source>
        <dbReference type="SAM" id="Phobius"/>
    </source>
</evidence>
<evidence type="ECO:0000313" key="3">
    <source>
        <dbReference type="Proteomes" id="UP001209318"/>
    </source>
</evidence>
<proteinExistence type="predicted"/>
<feature type="transmembrane region" description="Helical" evidence="1">
    <location>
        <begin position="237"/>
        <end position="256"/>
    </location>
</feature>
<dbReference type="Pfam" id="PF04657">
    <property type="entry name" value="DMT_YdcZ"/>
    <property type="match status" value="2"/>
</dbReference>
<dbReference type="InterPro" id="IPR006750">
    <property type="entry name" value="YdcZ"/>
</dbReference>
<feature type="transmembrane region" description="Helical" evidence="1">
    <location>
        <begin position="101"/>
        <end position="120"/>
    </location>
</feature>
<feature type="transmembrane region" description="Helical" evidence="1">
    <location>
        <begin position="69"/>
        <end position="89"/>
    </location>
</feature>
<gene>
    <name evidence="2" type="ORF">OEV98_14270</name>
</gene>
<accession>A0AAE3IU71</accession>
<name>A0AAE3IU71_9BACI</name>
<feature type="transmembrane region" description="Helical" evidence="1">
    <location>
        <begin position="262"/>
        <end position="280"/>
    </location>
</feature>
<dbReference type="Proteomes" id="UP001209318">
    <property type="component" value="Unassembled WGS sequence"/>
</dbReference>
<dbReference type="AlphaFoldDB" id="A0AAE3IU71"/>
<dbReference type="RefSeq" id="WP_263074029.1">
    <property type="nucleotide sequence ID" value="NZ_JAOUSF010000005.1"/>
</dbReference>
<dbReference type="PANTHER" id="PTHR34821">
    <property type="entry name" value="INNER MEMBRANE PROTEIN YDCZ"/>
    <property type="match status" value="1"/>
</dbReference>
<protein>
    <submittedName>
        <fullName evidence="2">DMT family transporter</fullName>
    </submittedName>
</protein>
<comment type="caution">
    <text evidence="2">The sequence shown here is derived from an EMBL/GenBank/DDBJ whole genome shotgun (WGS) entry which is preliminary data.</text>
</comment>
<dbReference type="EMBL" id="JAOUSF010000005">
    <property type="protein sequence ID" value="MCU9614705.1"/>
    <property type="molecule type" value="Genomic_DNA"/>
</dbReference>
<feature type="transmembrane region" description="Helical" evidence="1">
    <location>
        <begin position="292"/>
        <end position="311"/>
    </location>
</feature>
<keyword evidence="1" id="KW-1133">Transmembrane helix</keyword>
<reference evidence="2" key="1">
    <citation type="submission" date="2022-10" db="EMBL/GenBank/DDBJ databases">
        <title>Description of Fervidibacillus gen. nov. in the family Fervidibacillaceae fam. nov. with two species, Fervidibacillus albus sp. nov., and Fervidibacillus halotolerans sp. nov., isolated from tidal flat sediments.</title>
        <authorList>
            <person name="Kwon K.K."/>
            <person name="Yang S.-H."/>
        </authorList>
    </citation>
    <scope>NUCLEOTIDE SEQUENCE</scope>
    <source>
        <strain evidence="2">JCM 19140</strain>
    </source>
</reference>
<feature type="transmembrane region" description="Helical" evidence="1">
    <location>
        <begin position="36"/>
        <end position="63"/>
    </location>
</feature>
<dbReference type="GO" id="GO:0005886">
    <property type="term" value="C:plasma membrane"/>
    <property type="evidence" value="ECO:0007669"/>
    <property type="project" value="TreeGrafter"/>
</dbReference>
<feature type="transmembrane region" description="Helical" evidence="1">
    <location>
        <begin position="168"/>
        <end position="187"/>
    </location>
</feature>
<organism evidence="2 3">
    <name type="scientific">Perspicuibacillus lycopersici</name>
    <dbReference type="NCBI Taxonomy" id="1325689"/>
    <lineage>
        <taxon>Bacteria</taxon>
        <taxon>Bacillati</taxon>
        <taxon>Bacillota</taxon>
        <taxon>Bacilli</taxon>
        <taxon>Bacillales</taxon>
        <taxon>Bacillaceae</taxon>
        <taxon>Perspicuibacillus</taxon>
    </lineage>
</organism>
<evidence type="ECO:0000313" key="2">
    <source>
        <dbReference type="EMBL" id="MCU9614705.1"/>
    </source>
</evidence>
<sequence>MLAALLGIGIGFGLAVQTAINSQLRKFVVSPFLASMISFLIGTIFLLLSIVISGSPLAVPFSIFTSQPIWIWIGGFCGVCALTSNILLFPKLGSVQTTVMPILGMIVMGMLIDHFGWFYASKHTFGWNRIVGVIFVLLGVFLAIVVQEIITKRQQENPTTNENSANKWIWRIVGICAGMLMSIQAAVNGQLGVVLGSPFQAAFVSFFVGSITLIIIVGIKDRNYKNIVEPIKQSAPWWVWLGGIIGGIYVLANVFLVDQIGTGQTVVLALFGQIAGSLIVEQFGLLKSTKNRITAIQIVGLICMLAGVFLIKTF</sequence>